<dbReference type="Gene3D" id="2.40.40.10">
    <property type="entry name" value="RlpA-like domain"/>
    <property type="match status" value="1"/>
</dbReference>
<feature type="region of interest" description="Disordered" evidence="2">
    <location>
        <begin position="82"/>
        <end position="124"/>
    </location>
</feature>
<gene>
    <name evidence="5" type="ORF">EG328_003759</name>
</gene>
<dbReference type="SMART" id="SM00837">
    <property type="entry name" value="DPBB_1"/>
    <property type="match status" value="1"/>
</dbReference>
<sequence length="372" mass="38777">MPFPKNVRNLLSLAALSSLVLANPHQKACNVRSSVPATTPFADLDIPDYEVLPTAISNCGPSVITITTTEIVTITVTATTGSETTLPDVPEASSTELSSEITSSYETPLPNVPEAPSAVPSSESILGYETPLSNVPEAPSAVSSSDITPSYETPVSSASSLLAVPTSTLDTNTRSKSGKATFYGGNTAGGACSFTGYELPVGISGTAFPGAAWENGVHCGSCVLVDGPQGKIKVMVTDNCPECEATHLDLYQDAFGTIGNPIDGVIPISYEAVPCGITSPLTVRTKSGCSKYWFSMQVVNSNIAVSSLEVSTDGGNSWQETTRREYNYFERSSGFGVDEVDVRITAVDGRSIIVEGATVASESSTTAHSNFV</sequence>
<evidence type="ECO:0000256" key="3">
    <source>
        <dbReference type="SAM" id="SignalP"/>
    </source>
</evidence>
<dbReference type="SUPFAM" id="SSF49590">
    <property type="entry name" value="PHL pollen allergen"/>
    <property type="match status" value="1"/>
</dbReference>
<dbReference type="Gene3D" id="2.60.40.760">
    <property type="entry name" value="Expansin, cellulose-binding-like domain"/>
    <property type="match status" value="1"/>
</dbReference>
<dbReference type="AlphaFoldDB" id="A0A8H3USK4"/>
<evidence type="ECO:0000256" key="2">
    <source>
        <dbReference type="SAM" id="MobiDB-lite"/>
    </source>
</evidence>
<dbReference type="EMBL" id="WNWS01000215">
    <property type="protein sequence ID" value="KAE9974586.1"/>
    <property type="molecule type" value="Genomic_DNA"/>
</dbReference>
<evidence type="ECO:0000313" key="6">
    <source>
        <dbReference type="Proteomes" id="UP000447873"/>
    </source>
</evidence>
<dbReference type="InterPro" id="IPR007112">
    <property type="entry name" value="Expansin/allergen_DPBB_dom"/>
</dbReference>
<dbReference type="PANTHER" id="PTHR31836">
    <property type="match status" value="1"/>
</dbReference>
<dbReference type="PANTHER" id="PTHR31836:SF21">
    <property type="entry name" value="EXPANSIN-LIKE PROTEIN 7"/>
    <property type="match status" value="1"/>
</dbReference>
<dbReference type="InterPro" id="IPR051477">
    <property type="entry name" value="Expansin_CellWall"/>
</dbReference>
<dbReference type="InterPro" id="IPR036749">
    <property type="entry name" value="Expansin_CBD_sf"/>
</dbReference>
<comment type="caution">
    <text evidence="5">The sequence shown here is derived from an EMBL/GenBank/DDBJ whole genome shotgun (WGS) entry which is preliminary data.</text>
</comment>
<feature type="compositionally biased region" description="Low complexity" evidence="2">
    <location>
        <begin position="93"/>
        <end position="124"/>
    </location>
</feature>
<dbReference type="PROSITE" id="PS50842">
    <property type="entry name" value="EXPANSIN_EG45"/>
    <property type="match status" value="1"/>
</dbReference>
<feature type="chain" id="PRO_5033990311" description="Expansin-like EG45 domain-containing protein" evidence="3">
    <location>
        <begin position="23"/>
        <end position="372"/>
    </location>
</feature>
<dbReference type="CDD" id="cd22272">
    <property type="entry name" value="DPBB_EXLX1-like"/>
    <property type="match status" value="1"/>
</dbReference>
<feature type="signal peptide" evidence="3">
    <location>
        <begin position="1"/>
        <end position="22"/>
    </location>
</feature>
<dbReference type="InterPro" id="IPR049818">
    <property type="entry name" value="Expansin_EXLX1-like"/>
</dbReference>
<proteinExistence type="predicted"/>
<evidence type="ECO:0000256" key="1">
    <source>
        <dbReference type="ARBA" id="ARBA00022729"/>
    </source>
</evidence>
<protein>
    <recommendedName>
        <fullName evidence="4">Expansin-like EG45 domain-containing protein</fullName>
    </recommendedName>
</protein>
<evidence type="ECO:0000313" key="5">
    <source>
        <dbReference type="EMBL" id="KAE9974586.1"/>
    </source>
</evidence>
<dbReference type="InterPro" id="IPR036908">
    <property type="entry name" value="RlpA-like_sf"/>
</dbReference>
<organism evidence="5 6">
    <name type="scientific">Venturia inaequalis</name>
    <name type="common">Apple scab fungus</name>
    <dbReference type="NCBI Taxonomy" id="5025"/>
    <lineage>
        <taxon>Eukaryota</taxon>
        <taxon>Fungi</taxon>
        <taxon>Dikarya</taxon>
        <taxon>Ascomycota</taxon>
        <taxon>Pezizomycotina</taxon>
        <taxon>Dothideomycetes</taxon>
        <taxon>Pleosporomycetidae</taxon>
        <taxon>Venturiales</taxon>
        <taxon>Venturiaceae</taxon>
        <taxon>Venturia</taxon>
    </lineage>
</organism>
<feature type="domain" description="Expansin-like EG45" evidence="4">
    <location>
        <begin position="189"/>
        <end position="280"/>
    </location>
</feature>
<keyword evidence="1 3" id="KW-0732">Signal</keyword>
<evidence type="ECO:0000259" key="4">
    <source>
        <dbReference type="PROSITE" id="PS50842"/>
    </source>
</evidence>
<dbReference type="Pfam" id="PF03330">
    <property type="entry name" value="DPBB_1"/>
    <property type="match status" value="1"/>
</dbReference>
<dbReference type="SUPFAM" id="SSF50685">
    <property type="entry name" value="Barwin-like endoglucanases"/>
    <property type="match status" value="1"/>
</dbReference>
<dbReference type="Proteomes" id="UP000447873">
    <property type="component" value="Unassembled WGS sequence"/>
</dbReference>
<reference evidence="5 6" key="1">
    <citation type="submission" date="2018-12" db="EMBL/GenBank/DDBJ databases">
        <title>Venturia inaequalis Genome Resource.</title>
        <authorList>
            <person name="Lichtner F.J."/>
        </authorList>
    </citation>
    <scope>NUCLEOTIDE SEQUENCE [LARGE SCALE GENOMIC DNA]</scope>
    <source>
        <strain evidence="5 6">120213</strain>
    </source>
</reference>
<dbReference type="NCBIfam" id="NF041144">
    <property type="entry name" value="expansin_EXLX1"/>
    <property type="match status" value="1"/>
</dbReference>
<dbReference type="InterPro" id="IPR009009">
    <property type="entry name" value="RlpA-like_DPBB"/>
</dbReference>
<accession>A0A8H3USK4</accession>
<name>A0A8H3USK4_VENIN</name>